<dbReference type="PANTHER" id="PTHR42040:SF1">
    <property type="entry name" value="INNER KINETOCHORE SUBUNIT FTA4"/>
    <property type="match status" value="1"/>
</dbReference>
<dbReference type="HOGENOM" id="CLU_058478_0_0_1"/>
<dbReference type="AlphaFoldDB" id="A0A0B4GY81"/>
<reference evidence="1 2" key="1">
    <citation type="journal article" date="2014" name="Proc. Natl. Acad. Sci. U.S.A.">
        <title>Trajectory and genomic determinants of fungal-pathogen speciation and host adaptation.</title>
        <authorList>
            <person name="Hu X."/>
            <person name="Xiao G."/>
            <person name="Zheng P."/>
            <person name="Shang Y."/>
            <person name="Su Y."/>
            <person name="Zhang X."/>
            <person name="Liu X."/>
            <person name="Zhan S."/>
            <person name="St Leger R.J."/>
            <person name="Wang C."/>
        </authorList>
    </citation>
    <scope>NUCLEOTIDE SEQUENCE [LARGE SCALE GENOMIC DNA]</scope>
    <source>
        <strain evidence="1 2">ARSEF 977</strain>
    </source>
</reference>
<gene>
    <name evidence="1" type="ORF">MGU_10215</name>
</gene>
<dbReference type="PANTHER" id="PTHR42040">
    <property type="entry name" value="INNER KINETOCHORE SUBUNIT FTA4"/>
    <property type="match status" value="1"/>
</dbReference>
<protein>
    <recommendedName>
        <fullName evidence="3">Kinetochore protein fta4</fullName>
    </recommendedName>
</protein>
<sequence length="253" mass="29019">MADAATTIPSLKESFINAQTNILSRPLVPSRIWRRNNNASSTPIPARVLDDVLFNLNQTIQLHQRRVYPPQATYNVAEQITNLYTRDADEKVKKWKESESSIGRELDLAADDAIEELPSSWPIESDLGRYQEKAKQYEGIVLRLRQLSEERKEMRLRMEKLRRIRDAVQPLSATDESNIQDNLVTRNGPVEKELERMRVLLARVTSRVANLPEQPASDRPQSITSSTVDLGEMTRWGKRKIDSFLADPRVFPP</sequence>
<dbReference type="EMBL" id="AZNH01000086">
    <property type="protein sequence ID" value="KID82466.1"/>
    <property type="molecule type" value="Genomic_DNA"/>
</dbReference>
<dbReference type="Pfam" id="PF13093">
    <property type="entry name" value="FTA4"/>
    <property type="match status" value="1"/>
</dbReference>
<organism evidence="1 2">
    <name type="scientific">Metarhizium guizhouense (strain ARSEF 977)</name>
    <dbReference type="NCBI Taxonomy" id="1276136"/>
    <lineage>
        <taxon>Eukaryota</taxon>
        <taxon>Fungi</taxon>
        <taxon>Dikarya</taxon>
        <taxon>Ascomycota</taxon>
        <taxon>Pezizomycotina</taxon>
        <taxon>Sordariomycetes</taxon>
        <taxon>Hypocreomycetidae</taxon>
        <taxon>Hypocreales</taxon>
        <taxon>Clavicipitaceae</taxon>
        <taxon>Metarhizium</taxon>
    </lineage>
</organism>
<name>A0A0B4GY81_METGA</name>
<dbReference type="InterPro" id="IPR025207">
    <property type="entry name" value="Sim4_Fta4"/>
</dbReference>
<evidence type="ECO:0000313" key="1">
    <source>
        <dbReference type="EMBL" id="KID82466.1"/>
    </source>
</evidence>
<dbReference type="Proteomes" id="UP000031192">
    <property type="component" value="Unassembled WGS sequence"/>
</dbReference>
<accession>A0A0B4GY81</accession>
<evidence type="ECO:0000313" key="2">
    <source>
        <dbReference type="Proteomes" id="UP000031192"/>
    </source>
</evidence>
<keyword evidence="2" id="KW-1185">Reference proteome</keyword>
<proteinExistence type="predicted"/>
<dbReference type="GO" id="GO:0031511">
    <property type="term" value="C:Mis6-Sim4 complex"/>
    <property type="evidence" value="ECO:0007669"/>
    <property type="project" value="InterPro"/>
</dbReference>
<comment type="caution">
    <text evidence="1">The sequence shown here is derived from an EMBL/GenBank/DDBJ whole genome shotgun (WGS) entry which is preliminary data.</text>
</comment>
<evidence type="ECO:0008006" key="3">
    <source>
        <dbReference type="Google" id="ProtNLM"/>
    </source>
</evidence>